<dbReference type="Pfam" id="PF00106">
    <property type="entry name" value="adh_short"/>
    <property type="match status" value="1"/>
</dbReference>
<dbReference type="SUPFAM" id="SSF51735">
    <property type="entry name" value="NAD(P)-binding Rossmann-fold domains"/>
    <property type="match status" value="1"/>
</dbReference>
<dbReference type="EMBL" id="WJQU01000003">
    <property type="protein sequence ID" value="KAJ6637276.1"/>
    <property type="molecule type" value="Genomic_DNA"/>
</dbReference>
<accession>A0A9Q0RYL5</accession>
<dbReference type="AlphaFoldDB" id="A0A9Q0RYL5"/>
<dbReference type="Proteomes" id="UP001151699">
    <property type="component" value="Chromosome X"/>
</dbReference>
<comment type="similarity">
    <text evidence="1 3">Belongs to the short-chain dehydrogenases/reductases (SDR) family.</text>
</comment>
<evidence type="ECO:0000256" key="1">
    <source>
        <dbReference type="ARBA" id="ARBA00006484"/>
    </source>
</evidence>
<evidence type="ECO:0000256" key="3">
    <source>
        <dbReference type="RuleBase" id="RU000363"/>
    </source>
</evidence>
<protein>
    <submittedName>
        <fullName evidence="4">Farnesol dehydrogenase</fullName>
    </submittedName>
</protein>
<comment type="caution">
    <text evidence="4">The sequence shown here is derived from an EMBL/GenBank/DDBJ whole genome shotgun (WGS) entry which is preliminary data.</text>
</comment>
<dbReference type="PROSITE" id="PS00061">
    <property type="entry name" value="ADH_SHORT"/>
    <property type="match status" value="1"/>
</dbReference>
<dbReference type="InterPro" id="IPR036291">
    <property type="entry name" value="NAD(P)-bd_dom_sf"/>
</dbReference>
<dbReference type="PANTHER" id="PTHR43115">
    <property type="entry name" value="DEHYDROGENASE/REDUCTASE SDR FAMILY MEMBER 11"/>
    <property type="match status" value="1"/>
</dbReference>
<organism evidence="4 5">
    <name type="scientific">Pseudolycoriella hygida</name>
    <dbReference type="NCBI Taxonomy" id="35572"/>
    <lineage>
        <taxon>Eukaryota</taxon>
        <taxon>Metazoa</taxon>
        <taxon>Ecdysozoa</taxon>
        <taxon>Arthropoda</taxon>
        <taxon>Hexapoda</taxon>
        <taxon>Insecta</taxon>
        <taxon>Pterygota</taxon>
        <taxon>Neoptera</taxon>
        <taxon>Endopterygota</taxon>
        <taxon>Diptera</taxon>
        <taxon>Nematocera</taxon>
        <taxon>Sciaroidea</taxon>
        <taxon>Sciaridae</taxon>
        <taxon>Pseudolycoriella</taxon>
    </lineage>
</organism>
<dbReference type="Gene3D" id="3.40.50.720">
    <property type="entry name" value="NAD(P)-binding Rossmann-like Domain"/>
    <property type="match status" value="1"/>
</dbReference>
<name>A0A9Q0RYL5_9DIPT</name>
<keyword evidence="5" id="KW-1185">Reference proteome</keyword>
<sequence>MDRWIKKVAVVTGASSGIGAAIVVDLVKAGMIVIGLARRVEKVEELKGKIPSECAGELHSFKCDVQQEESVKAAFEWVEQTFGGIDVLVNNAGIVTQAKLVDLDNTAKIKSVIDTNIMGVYYCTRIAFHSMKKRDVDGHIIIINSVAGHKVPYNLTIPPLNMYPASKHAVTAMTELYRQEFQRENTKIKITSISPGAVRTEIMGPDTPEVEALLKDFPMLKSEDVSASVLYVLGTPPHVQVHELIIKPIGERI</sequence>
<proteinExistence type="inferred from homology"/>
<dbReference type="PRINTS" id="PR00081">
    <property type="entry name" value="GDHRDH"/>
</dbReference>
<evidence type="ECO:0000313" key="4">
    <source>
        <dbReference type="EMBL" id="KAJ6637276.1"/>
    </source>
</evidence>
<dbReference type="InterPro" id="IPR002347">
    <property type="entry name" value="SDR_fam"/>
</dbReference>
<dbReference type="FunFam" id="3.40.50.720:FF:000047">
    <property type="entry name" value="NADP-dependent L-serine/L-allo-threonine dehydrogenase"/>
    <property type="match status" value="1"/>
</dbReference>
<keyword evidence="2" id="KW-0560">Oxidoreductase</keyword>
<evidence type="ECO:0000313" key="5">
    <source>
        <dbReference type="Proteomes" id="UP001151699"/>
    </source>
</evidence>
<dbReference type="InterPro" id="IPR020904">
    <property type="entry name" value="Sc_DH/Rdtase_CS"/>
</dbReference>
<dbReference type="OrthoDB" id="1933717at2759"/>
<gene>
    <name evidence="4" type="primary">SDR-1_4</name>
    <name evidence="4" type="ORF">Bhyg_10006</name>
</gene>
<evidence type="ECO:0000256" key="2">
    <source>
        <dbReference type="ARBA" id="ARBA00023002"/>
    </source>
</evidence>
<dbReference type="GO" id="GO:0016616">
    <property type="term" value="F:oxidoreductase activity, acting on the CH-OH group of donors, NAD or NADP as acceptor"/>
    <property type="evidence" value="ECO:0007669"/>
    <property type="project" value="UniProtKB-ARBA"/>
</dbReference>
<reference evidence="4" key="1">
    <citation type="submission" date="2022-07" db="EMBL/GenBank/DDBJ databases">
        <authorList>
            <person name="Trinca V."/>
            <person name="Uliana J.V.C."/>
            <person name="Torres T.T."/>
            <person name="Ward R.J."/>
            <person name="Monesi N."/>
        </authorList>
    </citation>
    <scope>NUCLEOTIDE SEQUENCE</scope>
    <source>
        <strain evidence="4">HSMRA1968</strain>
        <tissue evidence="4">Whole embryos</tissue>
    </source>
</reference>
<dbReference type="PRINTS" id="PR00080">
    <property type="entry name" value="SDRFAMILY"/>
</dbReference>
<dbReference type="PANTHER" id="PTHR43115:SF4">
    <property type="entry name" value="DEHYDROGENASE_REDUCTASE SDR FAMILY MEMBER 11"/>
    <property type="match status" value="1"/>
</dbReference>